<feature type="domain" description="HMA" evidence="11">
    <location>
        <begin position="1"/>
        <end position="67"/>
    </location>
</feature>
<keyword evidence="5 8" id="KW-0804">Transcription</keyword>
<evidence type="ECO:0000256" key="10">
    <source>
        <dbReference type="SAM" id="MobiDB-lite"/>
    </source>
</evidence>
<dbReference type="InterPro" id="IPR036388">
    <property type="entry name" value="WH-like_DNA-bd_sf"/>
</dbReference>
<evidence type="ECO:0000256" key="1">
    <source>
        <dbReference type="ARBA" id="ARBA00004123"/>
    </source>
</evidence>
<dbReference type="HOGENOM" id="CLU_630710_0_0_1"/>
<evidence type="ECO:0000256" key="5">
    <source>
        <dbReference type="ARBA" id="ARBA00023163"/>
    </source>
</evidence>
<dbReference type="GO" id="GO:0005667">
    <property type="term" value="C:transcription regulator complex"/>
    <property type="evidence" value="ECO:0007669"/>
    <property type="project" value="InterPro"/>
</dbReference>
<protein>
    <recommendedName>
        <fullName evidence="11">HMA domain-containing protein</fullName>
    </recommendedName>
</protein>
<dbReference type="GO" id="GO:0000977">
    <property type="term" value="F:RNA polymerase II transcription regulatory region sequence-specific DNA binding"/>
    <property type="evidence" value="ECO:0007669"/>
    <property type="project" value="TreeGrafter"/>
</dbReference>
<keyword evidence="4 8" id="KW-0238">DNA-binding</keyword>
<dbReference type="PROSITE" id="PS50846">
    <property type="entry name" value="HMA_2"/>
    <property type="match status" value="1"/>
</dbReference>
<dbReference type="Gramene" id="OMERI01G24150.1">
    <property type="protein sequence ID" value="OMERI01G24150.1"/>
    <property type="gene ID" value="OMERI01G24150"/>
</dbReference>
<keyword evidence="13" id="KW-1185">Reference proteome</keyword>
<dbReference type="Gramene" id="OMERI01G24150.5">
    <property type="protein sequence ID" value="OMERI01G24150.5"/>
    <property type="gene ID" value="OMERI01G24150"/>
</dbReference>
<dbReference type="PANTHER" id="PTHR12548:SF19">
    <property type="entry name" value="TRANSCRIPTION FACTOR-LIKE PROTEIN DPA"/>
    <property type="match status" value="1"/>
</dbReference>
<dbReference type="InterPro" id="IPR036390">
    <property type="entry name" value="WH_DNA-bd_sf"/>
</dbReference>
<dbReference type="GO" id="GO:0005634">
    <property type="term" value="C:nucleus"/>
    <property type="evidence" value="ECO:0007669"/>
    <property type="project" value="UniProtKB-SubCell"/>
</dbReference>
<dbReference type="eggNOG" id="KOG2829">
    <property type="taxonomic scope" value="Eukaryota"/>
</dbReference>
<dbReference type="AlphaFoldDB" id="A0A0E0C621"/>
<dbReference type="SUPFAM" id="SSF46785">
    <property type="entry name" value="Winged helix' DNA-binding domain"/>
    <property type="match status" value="1"/>
</dbReference>
<feature type="region of interest" description="Disordered" evidence="10">
    <location>
        <begin position="79"/>
        <end position="103"/>
    </location>
</feature>
<dbReference type="InterPro" id="IPR036163">
    <property type="entry name" value="HMA_dom_sf"/>
</dbReference>
<evidence type="ECO:0000256" key="4">
    <source>
        <dbReference type="ARBA" id="ARBA00023125"/>
    </source>
</evidence>
<dbReference type="EnsemblPlants" id="OMERI01G24150.5">
    <property type="protein sequence ID" value="OMERI01G24150.5"/>
    <property type="gene ID" value="OMERI01G24150"/>
</dbReference>
<reference evidence="12" key="1">
    <citation type="submission" date="2015-04" db="UniProtKB">
        <authorList>
            <consortium name="EnsemblPlants"/>
        </authorList>
    </citation>
    <scope>IDENTIFICATION</scope>
</reference>
<evidence type="ECO:0000313" key="13">
    <source>
        <dbReference type="Proteomes" id="UP000008021"/>
    </source>
</evidence>
<organism evidence="12">
    <name type="scientific">Oryza meridionalis</name>
    <dbReference type="NCBI Taxonomy" id="40149"/>
    <lineage>
        <taxon>Eukaryota</taxon>
        <taxon>Viridiplantae</taxon>
        <taxon>Streptophyta</taxon>
        <taxon>Embryophyta</taxon>
        <taxon>Tracheophyta</taxon>
        <taxon>Spermatophyta</taxon>
        <taxon>Magnoliopsida</taxon>
        <taxon>Liliopsida</taxon>
        <taxon>Poales</taxon>
        <taxon>Poaceae</taxon>
        <taxon>BOP clade</taxon>
        <taxon>Oryzoideae</taxon>
        <taxon>Oryzeae</taxon>
        <taxon>Oryzinae</taxon>
        <taxon>Oryza</taxon>
    </lineage>
</organism>
<dbReference type="GO" id="GO:0051726">
    <property type="term" value="P:regulation of cell cycle"/>
    <property type="evidence" value="ECO:0007669"/>
    <property type="project" value="InterPro"/>
</dbReference>
<dbReference type="Pfam" id="PF02319">
    <property type="entry name" value="WHD_E2F_TDP"/>
    <property type="match status" value="1"/>
</dbReference>
<keyword evidence="3 8" id="KW-0805">Transcription regulation</keyword>
<keyword evidence="6 8" id="KW-0539">Nucleus</keyword>
<dbReference type="SUPFAM" id="SSF144074">
    <property type="entry name" value="E2F-DP heterodimerization region"/>
    <property type="match status" value="1"/>
</dbReference>
<keyword evidence="9" id="KW-0175">Coiled coil</keyword>
<dbReference type="InterPro" id="IPR014889">
    <property type="entry name" value="Transc_factor_DP_C"/>
</dbReference>
<dbReference type="Proteomes" id="UP000008021">
    <property type="component" value="Chromosome 1"/>
</dbReference>
<dbReference type="SMART" id="SM01372">
    <property type="entry name" value="E2F_TDP"/>
    <property type="match status" value="1"/>
</dbReference>
<evidence type="ECO:0000256" key="6">
    <source>
        <dbReference type="ARBA" id="ARBA00023242"/>
    </source>
</evidence>
<dbReference type="GO" id="GO:0046872">
    <property type="term" value="F:metal ion binding"/>
    <property type="evidence" value="ECO:0007669"/>
    <property type="project" value="InterPro"/>
</dbReference>
<dbReference type="InterPro" id="IPR038168">
    <property type="entry name" value="TF_DP_C_sf"/>
</dbReference>
<evidence type="ECO:0000256" key="3">
    <source>
        <dbReference type="ARBA" id="ARBA00023015"/>
    </source>
</evidence>
<evidence type="ECO:0000313" key="12">
    <source>
        <dbReference type="EnsemblPlants" id="OMERI01G24150.5"/>
    </source>
</evidence>
<dbReference type="FunFam" id="1.10.10.10:FF:000360">
    <property type="entry name" value="Transcription factor Dp-1, a"/>
    <property type="match status" value="1"/>
</dbReference>
<feature type="region of interest" description="Disordered" evidence="10">
    <location>
        <begin position="203"/>
        <end position="238"/>
    </location>
</feature>
<evidence type="ECO:0000256" key="7">
    <source>
        <dbReference type="ARBA" id="ARBA00023306"/>
    </source>
</evidence>
<dbReference type="InterPro" id="IPR003316">
    <property type="entry name" value="E2F_WHTH_DNA-bd_dom"/>
</dbReference>
<dbReference type="CDD" id="cd14458">
    <property type="entry name" value="DP_DD"/>
    <property type="match status" value="1"/>
</dbReference>
<evidence type="ECO:0000256" key="8">
    <source>
        <dbReference type="RuleBase" id="RU003796"/>
    </source>
</evidence>
<dbReference type="InterPro" id="IPR037241">
    <property type="entry name" value="E2F-DP_heterodim"/>
</dbReference>
<comment type="subcellular location">
    <subcellularLocation>
        <location evidence="1 8">Nucleus</location>
    </subcellularLocation>
</comment>
<feature type="compositionally biased region" description="Basic and acidic residues" evidence="10">
    <location>
        <begin position="220"/>
        <end position="237"/>
    </location>
</feature>
<dbReference type="InterPro" id="IPR015648">
    <property type="entry name" value="Transcrpt_fac_DP"/>
</dbReference>
<feature type="coiled-coil region" evidence="9">
    <location>
        <begin position="328"/>
        <end position="365"/>
    </location>
</feature>
<name>A0A0E0C621_9ORYZ</name>
<dbReference type="SUPFAM" id="SSF55008">
    <property type="entry name" value="HMA, heavy metal-associated domain"/>
    <property type="match status" value="1"/>
</dbReference>
<evidence type="ECO:0000256" key="2">
    <source>
        <dbReference type="ARBA" id="ARBA00010940"/>
    </source>
</evidence>
<dbReference type="Gene3D" id="1.20.140.80">
    <property type="entry name" value="Transcription factor DP"/>
    <property type="match status" value="1"/>
</dbReference>
<evidence type="ECO:0000259" key="11">
    <source>
        <dbReference type="PROSITE" id="PS50846"/>
    </source>
</evidence>
<dbReference type="Pfam" id="PF00403">
    <property type="entry name" value="HMA"/>
    <property type="match status" value="1"/>
</dbReference>
<evidence type="ECO:0000256" key="9">
    <source>
        <dbReference type="SAM" id="Coils"/>
    </source>
</evidence>
<sequence>MKIVLKVPITCKKCKSCILQIVSRNKGVKSLTFDDEKSTLTVIGEVDVVVIVDKLRHPKKGKEKREGYMVEVMAVSDEKKEAEEKKKKDEEEKKKKEKEEEEKKKKECAEKLKQCAELQQCCRACRPYYVAVDDHPGYSCTIREKKNPDFYSGDKEKPHIYGFTLSPSKRPRIARAAMAPPCGDAAAAASAAPGLANLLIREGAGLPPRPERGGGGGNAAEREEGGANRNGKKEKAGAQRITGWGLREFSKIVSKKVEAKGRTTYNEVADEIFAELKSITQNGLEFDEKNIRRRVYDAFNVLIAIRVIAKDKKEIKWMGLTNYRYEKIQKLEEVHKELITRIKNKKKLLQEIEKQNITLRNQASQRPAESVNGILLPFLLIKTSRKARVEIEISEDSKFARFDFSGAPFTMHDDVSILEAIRRNNKGRAGLSIHP</sequence>
<dbReference type="PANTHER" id="PTHR12548">
    <property type="entry name" value="TRANSCRIPTION FACTOR DP"/>
    <property type="match status" value="1"/>
</dbReference>
<dbReference type="Gene3D" id="1.10.10.10">
    <property type="entry name" value="Winged helix-like DNA-binding domain superfamily/Winged helix DNA-binding domain"/>
    <property type="match status" value="1"/>
</dbReference>
<dbReference type="Gene3D" id="3.30.70.100">
    <property type="match status" value="1"/>
</dbReference>
<comment type="similarity">
    <text evidence="2 8">Belongs to the E2F/DP family.</text>
</comment>
<dbReference type="Pfam" id="PF08781">
    <property type="entry name" value="DP"/>
    <property type="match status" value="1"/>
</dbReference>
<accession>A0A0E0C621</accession>
<dbReference type="EnsemblPlants" id="OMERI01G24150.1">
    <property type="protein sequence ID" value="OMERI01G24150.1"/>
    <property type="gene ID" value="OMERI01G24150"/>
</dbReference>
<keyword evidence="7" id="KW-0131">Cell cycle</keyword>
<proteinExistence type="inferred from homology"/>
<dbReference type="SMART" id="SM01138">
    <property type="entry name" value="DP"/>
    <property type="match status" value="1"/>
</dbReference>
<dbReference type="InterPro" id="IPR006121">
    <property type="entry name" value="HMA_dom"/>
</dbReference>
<reference evidence="12" key="2">
    <citation type="submission" date="2018-05" db="EMBL/GenBank/DDBJ databases">
        <title>OmerRS3 (Oryza meridionalis Reference Sequence Version 3).</title>
        <authorList>
            <person name="Zhang J."/>
            <person name="Kudrna D."/>
            <person name="Lee S."/>
            <person name="Talag J."/>
            <person name="Welchert J."/>
            <person name="Wing R.A."/>
        </authorList>
    </citation>
    <scope>NUCLEOTIDE SEQUENCE [LARGE SCALE GENOMIC DNA]</scope>
    <source>
        <strain evidence="12">OR44</strain>
    </source>
</reference>
<dbReference type="GO" id="GO:0000981">
    <property type="term" value="F:DNA-binding transcription factor activity, RNA polymerase II-specific"/>
    <property type="evidence" value="ECO:0007669"/>
    <property type="project" value="TreeGrafter"/>
</dbReference>